<dbReference type="SMART" id="SM00762">
    <property type="entry name" value="Cog4"/>
    <property type="match status" value="1"/>
</dbReference>
<accession>A0A7S2WIB6</accession>
<evidence type="ECO:0000313" key="11">
    <source>
        <dbReference type="EMBL" id="CAD9690363.1"/>
    </source>
</evidence>
<gene>
    <name evidence="11" type="ORF">RMAR1173_LOCUS11410</name>
</gene>
<evidence type="ECO:0000256" key="8">
    <source>
        <dbReference type="ARBA" id="ARBA00031340"/>
    </source>
</evidence>
<dbReference type="PANTHER" id="PTHR24016">
    <property type="entry name" value="CONSERVED OLIGOMERIC GOLGI COMPLEX SUBUNIT 4"/>
    <property type="match status" value="1"/>
</dbReference>
<dbReference type="Gene3D" id="1.20.58.1970">
    <property type="match status" value="1"/>
</dbReference>
<dbReference type="InterPro" id="IPR013167">
    <property type="entry name" value="COG4_M"/>
</dbReference>
<keyword evidence="7" id="KW-0472">Membrane</keyword>
<proteinExistence type="inferred from homology"/>
<comment type="similarity">
    <text evidence="2">Belongs to the COG4 family.</text>
</comment>
<feature type="region of interest" description="Disordered" evidence="9">
    <location>
        <begin position="502"/>
        <end position="540"/>
    </location>
</feature>
<dbReference type="AlphaFoldDB" id="A0A7S2WIB6"/>
<feature type="compositionally biased region" description="Low complexity" evidence="9">
    <location>
        <begin position="508"/>
        <end position="519"/>
    </location>
</feature>
<dbReference type="PANTHER" id="PTHR24016:SF0">
    <property type="entry name" value="CONSERVED OLIGOMERIC GOLGI COMPLEX SUBUNIT 4"/>
    <property type="match status" value="1"/>
</dbReference>
<evidence type="ECO:0000256" key="4">
    <source>
        <dbReference type="ARBA" id="ARBA00022448"/>
    </source>
</evidence>
<feature type="compositionally biased region" description="Basic and acidic residues" evidence="9">
    <location>
        <begin position="520"/>
        <end position="534"/>
    </location>
</feature>
<keyword evidence="4" id="KW-0813">Transport</keyword>
<dbReference type="Pfam" id="PF08318">
    <property type="entry name" value="COG4_m"/>
    <property type="match status" value="1"/>
</dbReference>
<evidence type="ECO:0000256" key="1">
    <source>
        <dbReference type="ARBA" id="ARBA00004395"/>
    </source>
</evidence>
<dbReference type="InterPro" id="IPR048680">
    <property type="entry name" value="COG4_N"/>
</dbReference>
<evidence type="ECO:0000256" key="2">
    <source>
        <dbReference type="ARBA" id="ARBA00009215"/>
    </source>
</evidence>
<evidence type="ECO:0000256" key="9">
    <source>
        <dbReference type="SAM" id="MobiDB-lite"/>
    </source>
</evidence>
<dbReference type="EMBL" id="HBHJ01017244">
    <property type="protein sequence ID" value="CAD9690363.1"/>
    <property type="molecule type" value="Transcribed_RNA"/>
</dbReference>
<sequence>MTLQSSIVTLRNQLAALDAEAKESDGRIQALLEAESILQGSGDQRGPSVSTLLQEKLEPRNFNIIAGEAAMLAEQIEESRVLSERVSRTIRRLDRAQMNVQHALALVEDIVNLKDCAQGVITALKEEDLRDATGYVRQFHDIDSVAARASADYDRIIQAEKELQTQVLQRFEEATAKADSGEVAKYVALLGPLGLAETGLQSYLAFAKREVQRIVAAGPPAQGGGDPTDGQLPALFNAAHVFLEAHMRVASAALSQADGGAELLRLVHQDIEGAAVQCIRRFLSDIRRQLVKLPAVPVAVSALSASPFKKEKRAAPFNVDAFTQQLEDMIIVVQQVESYTRYVRNLCRELEAQGQREAAVLPSVTALDGVVTELGGDLSNAEMGLLGVGIRKAIDMDNTAQVAADFSRSSNGDAPTSSAVEDPFLVAGNALNRSLATGNCTVASAVINHVNNSLAEDLFDALKTKGQAAANRLGGEGGVASLLTHTGAQQYLKVMQDNMKKAGVAGPSSSSSSSDTAAGRGRDGRGGTAEDAKTGDASMSAAGAKNRTLLEAMVTFNNLEAAAAYTQRLRENILKDILNDFEEGPEMPQLLAVVQGLQSTAGRYLEARDDALATVATQLKPRIRSLVSDLVSEKSGAQFLLDDASFEQASTSPTNWALRMVEALEQDLLAPFVQTSSPLSGSNCRVLLTHVAVYLANRIEHALRRLKFTLLGGLQLDRDLRSVISWLAGHAGREVRDVFVRLSQFVLLLQIDSPRDAVEYYGANVAGGSWQLSAGQVREILALRTEANFGPDDIARLPLS</sequence>
<evidence type="ECO:0000256" key="6">
    <source>
        <dbReference type="ARBA" id="ARBA00023034"/>
    </source>
</evidence>
<evidence type="ECO:0000256" key="5">
    <source>
        <dbReference type="ARBA" id="ARBA00022927"/>
    </source>
</evidence>
<dbReference type="Pfam" id="PF20662">
    <property type="entry name" value="COG4_C"/>
    <property type="match status" value="1"/>
</dbReference>
<protein>
    <recommendedName>
        <fullName evidence="3">Conserved oligomeric Golgi complex subunit 4</fullName>
    </recommendedName>
    <alternativeName>
        <fullName evidence="8">Component of oligomeric Golgi complex 4</fullName>
    </alternativeName>
</protein>
<name>A0A7S2WIB6_9STRA</name>
<keyword evidence="5" id="KW-0653">Protein transport</keyword>
<dbReference type="Pfam" id="PF20663">
    <property type="entry name" value="COG4_N"/>
    <property type="match status" value="1"/>
</dbReference>
<dbReference type="InterPro" id="IPR048684">
    <property type="entry name" value="COG4_C"/>
</dbReference>
<feature type="domain" description="COG4 transport protein middle alpha-helical bundle" evidence="10">
    <location>
        <begin position="156"/>
        <end position="467"/>
    </location>
</feature>
<dbReference type="GO" id="GO:0015031">
    <property type="term" value="P:protein transport"/>
    <property type="evidence" value="ECO:0007669"/>
    <property type="project" value="UniProtKB-KW"/>
</dbReference>
<organism evidence="11">
    <name type="scientific">Rhizochromulina marina</name>
    <dbReference type="NCBI Taxonomy" id="1034831"/>
    <lineage>
        <taxon>Eukaryota</taxon>
        <taxon>Sar</taxon>
        <taxon>Stramenopiles</taxon>
        <taxon>Ochrophyta</taxon>
        <taxon>Dictyochophyceae</taxon>
        <taxon>Rhizochromulinales</taxon>
        <taxon>Rhizochromulina</taxon>
    </lineage>
</organism>
<reference evidence="11" key="1">
    <citation type="submission" date="2021-01" db="EMBL/GenBank/DDBJ databases">
        <authorList>
            <person name="Corre E."/>
            <person name="Pelletier E."/>
            <person name="Niang G."/>
            <person name="Scheremetjew M."/>
            <person name="Finn R."/>
            <person name="Kale V."/>
            <person name="Holt S."/>
            <person name="Cochrane G."/>
            <person name="Meng A."/>
            <person name="Brown T."/>
            <person name="Cohen L."/>
        </authorList>
    </citation>
    <scope>NUCLEOTIDE SEQUENCE</scope>
    <source>
        <strain evidence="11">CCMP1243</strain>
    </source>
</reference>
<dbReference type="InterPro" id="IPR048682">
    <property type="entry name" value="COG4"/>
</dbReference>
<comment type="subcellular location">
    <subcellularLocation>
        <location evidence="1">Golgi apparatus membrane</location>
        <topology evidence="1">Peripheral membrane protein</topology>
    </subcellularLocation>
</comment>
<evidence type="ECO:0000256" key="7">
    <source>
        <dbReference type="ARBA" id="ARBA00023136"/>
    </source>
</evidence>
<evidence type="ECO:0000259" key="10">
    <source>
        <dbReference type="SMART" id="SM00762"/>
    </source>
</evidence>
<evidence type="ECO:0000256" key="3">
    <source>
        <dbReference type="ARBA" id="ARBA00020975"/>
    </source>
</evidence>
<dbReference type="GO" id="GO:0000139">
    <property type="term" value="C:Golgi membrane"/>
    <property type="evidence" value="ECO:0007669"/>
    <property type="project" value="UniProtKB-SubCell"/>
</dbReference>
<keyword evidence="6" id="KW-0333">Golgi apparatus</keyword>